<organism evidence="2 3">
    <name type="scientific">Hamadaea flava</name>
    <dbReference type="NCBI Taxonomy" id="1742688"/>
    <lineage>
        <taxon>Bacteria</taxon>
        <taxon>Bacillati</taxon>
        <taxon>Actinomycetota</taxon>
        <taxon>Actinomycetes</taxon>
        <taxon>Micromonosporales</taxon>
        <taxon>Micromonosporaceae</taxon>
        <taxon>Hamadaea</taxon>
    </lineage>
</organism>
<protein>
    <submittedName>
        <fullName evidence="2">Uncharacterized protein</fullName>
    </submittedName>
</protein>
<comment type="caution">
    <text evidence="2">The sequence shown here is derived from an EMBL/GenBank/DDBJ whole genome shotgun (WGS) entry which is preliminary data.</text>
</comment>
<gene>
    <name evidence="2" type="ORF">ACFOZ4_28805</name>
</gene>
<evidence type="ECO:0000313" key="3">
    <source>
        <dbReference type="Proteomes" id="UP001595816"/>
    </source>
</evidence>
<dbReference type="EMBL" id="JBHSAY010000015">
    <property type="protein sequence ID" value="MFC4134630.1"/>
    <property type="molecule type" value="Genomic_DNA"/>
</dbReference>
<feature type="region of interest" description="Disordered" evidence="1">
    <location>
        <begin position="1"/>
        <end position="23"/>
    </location>
</feature>
<sequence length="113" mass="13137">MSRTDKDAPAWLGREREPRHTPECLSGRGECALPDAPPRHRQFGKYAECRWLPAPWRPDHPPAWFVRDYWTSRQRLTVRLTLLEAVKEHRDGGPVDAEPAPSQHRHGAAWVWN</sequence>
<dbReference type="RefSeq" id="WP_253761225.1">
    <property type="nucleotide sequence ID" value="NZ_JAMZDZ010000001.1"/>
</dbReference>
<keyword evidence="3" id="KW-1185">Reference proteome</keyword>
<accession>A0ABV8LWG0</accession>
<reference evidence="3" key="1">
    <citation type="journal article" date="2019" name="Int. J. Syst. Evol. Microbiol.">
        <title>The Global Catalogue of Microorganisms (GCM) 10K type strain sequencing project: providing services to taxonomists for standard genome sequencing and annotation.</title>
        <authorList>
            <consortium name="The Broad Institute Genomics Platform"/>
            <consortium name="The Broad Institute Genome Sequencing Center for Infectious Disease"/>
            <person name="Wu L."/>
            <person name="Ma J."/>
        </authorList>
    </citation>
    <scope>NUCLEOTIDE SEQUENCE [LARGE SCALE GENOMIC DNA]</scope>
    <source>
        <strain evidence="3">CGMCC 4.7289</strain>
    </source>
</reference>
<dbReference type="Proteomes" id="UP001595816">
    <property type="component" value="Unassembled WGS sequence"/>
</dbReference>
<proteinExistence type="predicted"/>
<evidence type="ECO:0000256" key="1">
    <source>
        <dbReference type="SAM" id="MobiDB-lite"/>
    </source>
</evidence>
<evidence type="ECO:0000313" key="2">
    <source>
        <dbReference type="EMBL" id="MFC4134630.1"/>
    </source>
</evidence>
<feature type="compositionally biased region" description="Basic and acidic residues" evidence="1">
    <location>
        <begin position="1"/>
        <end position="22"/>
    </location>
</feature>
<name>A0ABV8LWG0_9ACTN</name>
<feature type="region of interest" description="Disordered" evidence="1">
    <location>
        <begin position="90"/>
        <end position="113"/>
    </location>
</feature>